<dbReference type="InterPro" id="IPR029058">
    <property type="entry name" value="AB_hydrolase_fold"/>
</dbReference>
<dbReference type="SUPFAM" id="SSF53474">
    <property type="entry name" value="alpha/beta-Hydrolases"/>
    <property type="match status" value="1"/>
</dbReference>
<proteinExistence type="predicted"/>
<evidence type="ECO:0000313" key="2">
    <source>
        <dbReference type="Proteomes" id="UP000650485"/>
    </source>
</evidence>
<accession>A0A3R5YQU3</accession>
<gene>
    <name evidence="1" type="ORF">H7R52_11450</name>
</gene>
<sequence length="554" mass="60959">MRQKISTSVVTGLIATGLNFTPVLADNHTVTTESGAVQGRSENGVNSWFNVPYGHSERYEAPTTPVAWQGTRDATVPGQGDIQLDSSKSTVNAPVTKGFENDLTLDIYRSKTTHKKLPVLVYIHGGNNQSGLSTELSGASFVKRHNAIFVSINYRLGGLGFNPLPALKTGTKAENSGNFALLDMHQSFKWLHDNISQFGGDPDNITAAGFSAGGRDVMAMLISPIFKNDFKQAIVFSGGMTTSSPEDAQQIFSQKLAPLVVDDGIKPDVVTAKKWLLSSDAEVAAYLNNLSAERITAQLGGDAGIRMAGFPHLYRDGYVLPKQGFNTQKYLNVPVLMTTGSQEFSLFGLSDPYFKSAFSDGKLTGKSTIAKEFRFVNKYGGELYQYFNVQRSAEKMTKHRTAPTYALHLDFGADKNAIDQTSQMKLLRSFHGVFVPLLDTDNTNYKTYVGKTYQSTGAKEIANTFQNSIYRFMTTSHPSQAKSDWPPFTGEAKNIRVLSATDKRVEQKLIHANQSGPSIIKQMHQDKTLTSEQKDKLVHDVLNGRWFSAPLTKW</sequence>
<dbReference type="InterPro" id="IPR002018">
    <property type="entry name" value="CarbesteraseB"/>
</dbReference>
<protein>
    <submittedName>
        <fullName evidence="1">Carboxylesterase family protein</fullName>
    </submittedName>
</protein>
<dbReference type="PANTHER" id="PTHR11559">
    <property type="entry name" value="CARBOXYLESTERASE"/>
    <property type="match status" value="1"/>
</dbReference>
<dbReference type="AlphaFoldDB" id="A0A3R5YQU3"/>
<name>A0A3R5YQU3_WEICO</name>
<evidence type="ECO:0000313" key="1">
    <source>
        <dbReference type="EMBL" id="MBC6499278.1"/>
    </source>
</evidence>
<dbReference type="RefSeq" id="WP_118704584.1">
    <property type="nucleotide sequence ID" value="NZ_CABJBN010000012.1"/>
</dbReference>
<organism evidence="1 2">
    <name type="scientific">Weissella confusa</name>
    <name type="common">Lactobacillus confusus</name>
    <dbReference type="NCBI Taxonomy" id="1583"/>
    <lineage>
        <taxon>Bacteria</taxon>
        <taxon>Bacillati</taxon>
        <taxon>Bacillota</taxon>
        <taxon>Bacilli</taxon>
        <taxon>Lactobacillales</taxon>
        <taxon>Lactobacillaceae</taxon>
        <taxon>Weissella</taxon>
    </lineage>
</organism>
<dbReference type="Gene3D" id="3.40.50.1820">
    <property type="entry name" value="alpha/beta hydrolase"/>
    <property type="match status" value="1"/>
</dbReference>
<comment type="caution">
    <text evidence="1">The sequence shown here is derived from an EMBL/GenBank/DDBJ whole genome shotgun (WGS) entry which is preliminary data.</text>
</comment>
<reference evidence="1" key="1">
    <citation type="submission" date="2020-08" db="EMBL/GenBank/DDBJ databases">
        <title>Complete genome sequence of Weissella confusa strain FS54 provides insights into metabolic potential.</title>
        <authorList>
            <person name="Fhoula I."/>
            <person name="Najjari A."/>
            <person name="Lekired A."/>
            <person name="Bessrour-Aouam N."/>
            <person name="Jaballah S."/>
            <person name="Klibi N."/>
            <person name="Ouzari H.-I."/>
        </authorList>
    </citation>
    <scope>NUCLEOTIDE SEQUENCE</scope>
    <source>
        <strain evidence="1">FS54</strain>
    </source>
</reference>
<dbReference type="InterPro" id="IPR050309">
    <property type="entry name" value="Type-B_Carboxylest/Lipase"/>
</dbReference>
<dbReference type="Pfam" id="PF00135">
    <property type="entry name" value="COesterase"/>
    <property type="match status" value="1"/>
</dbReference>
<dbReference type="Proteomes" id="UP000650485">
    <property type="component" value="Unassembled WGS sequence"/>
</dbReference>
<dbReference type="EMBL" id="JACSZT010000008">
    <property type="protein sequence ID" value="MBC6499278.1"/>
    <property type="molecule type" value="Genomic_DNA"/>
</dbReference>